<protein>
    <submittedName>
        <fullName evidence="4">V-type H+-transporting ATPase subunit C</fullName>
    </submittedName>
</protein>
<sequence>MFGNTAYVASRAKSRRNKLADLARMRQLIHQSPDQLTVAVSNIGYSDEINLYAGKFNGGDLVEAALTHNLESELEEIVSMCNGKVKSLVEVYTSRFEYQNAKVVLRAVMNDVDLDKVSHSILPELNQINTPWLKIIENSDDLRSAVTQMRRKSFGSSLMALPEDARLSDYEDALDRHYFSVATKALSSTKPSTRYLRNYLAMEIDHRNILNILEAQSVGINSEDISELLIPGGRMLPSSSFSSIAAGGKDSMMDILRSSSKLDFAEFEQLLSRSKDVRSLDPVITWFKNQEHKFMQRMSYLHPVSALPIIHYICMKVQEVADLRIIVRGRLAGLPEDVLEAHIM</sequence>
<dbReference type="PANTHER" id="PTHR38682">
    <property type="entry name" value="V-TYPE ATP SYNTHASE SUBUNIT C"/>
    <property type="match status" value="1"/>
</dbReference>
<reference evidence="4" key="1">
    <citation type="submission" date="2014-11" db="EMBL/GenBank/DDBJ databases">
        <authorList>
            <person name="Zhu J."/>
            <person name="Qi W."/>
            <person name="Song R."/>
        </authorList>
    </citation>
    <scope>NUCLEOTIDE SEQUENCE</scope>
</reference>
<dbReference type="SUPFAM" id="SSF103486">
    <property type="entry name" value="V-type ATP synthase subunit C"/>
    <property type="match status" value="1"/>
</dbReference>
<proteinExistence type="inferred from homology"/>
<dbReference type="AlphaFoldDB" id="A0A1B1TG58"/>
<dbReference type="InterPro" id="IPR036079">
    <property type="entry name" value="ATPase_csu/dsu_sf"/>
</dbReference>
<dbReference type="InterPro" id="IPR050873">
    <property type="entry name" value="V-ATPase_V0D/AC39_subunit"/>
</dbReference>
<name>A0A1B1TG58_9ARCH</name>
<dbReference type="InterPro" id="IPR035067">
    <property type="entry name" value="V-type_ATPase_csu/dsu"/>
</dbReference>
<comment type="similarity">
    <text evidence="1">Belongs to the V-ATPase V0D/AC39 subunit family.</text>
</comment>
<dbReference type="Gene3D" id="1.10.132.50">
    <property type="entry name" value="ATP synthase (C/AC39) subunit, domain 3"/>
    <property type="match status" value="1"/>
</dbReference>
<dbReference type="EMBL" id="KP211934">
    <property type="protein sequence ID" value="ANV81269.1"/>
    <property type="molecule type" value="Genomic_DNA"/>
</dbReference>
<evidence type="ECO:0000256" key="1">
    <source>
        <dbReference type="ARBA" id="ARBA00006709"/>
    </source>
</evidence>
<dbReference type="GO" id="GO:0046961">
    <property type="term" value="F:proton-transporting ATPase activity, rotational mechanism"/>
    <property type="evidence" value="ECO:0007669"/>
    <property type="project" value="InterPro"/>
</dbReference>
<dbReference type="Gene3D" id="1.20.1690.10">
    <property type="entry name" value="V-type ATP synthase subunit C domain"/>
    <property type="match status" value="2"/>
</dbReference>
<keyword evidence="3" id="KW-0406">Ion transport</keyword>
<organism evidence="4">
    <name type="scientific">uncultured Poseidoniia archaeon</name>
    <dbReference type="NCBI Taxonomy" id="1697135"/>
    <lineage>
        <taxon>Archaea</taxon>
        <taxon>Methanobacteriati</taxon>
        <taxon>Thermoplasmatota</taxon>
        <taxon>Candidatus Poseidoniia</taxon>
        <taxon>environmental samples</taxon>
    </lineage>
</organism>
<evidence type="ECO:0000313" key="4">
    <source>
        <dbReference type="EMBL" id="ANV81269.1"/>
    </source>
</evidence>
<accession>A0A1B1TG58</accession>
<dbReference type="Pfam" id="PF01992">
    <property type="entry name" value="vATP-synt_AC39"/>
    <property type="match status" value="1"/>
</dbReference>
<dbReference type="PANTHER" id="PTHR38682:SF1">
    <property type="entry name" value="V-TYPE ATP SYNTHASE SUBUNIT C"/>
    <property type="match status" value="1"/>
</dbReference>
<dbReference type="InterPro" id="IPR044911">
    <property type="entry name" value="V-type_ATPase_csu/dsu_dom_3"/>
</dbReference>
<evidence type="ECO:0000256" key="2">
    <source>
        <dbReference type="ARBA" id="ARBA00022448"/>
    </source>
</evidence>
<evidence type="ECO:0000256" key="3">
    <source>
        <dbReference type="ARBA" id="ARBA00023065"/>
    </source>
</evidence>
<dbReference type="InterPro" id="IPR002843">
    <property type="entry name" value="ATPase_V0-cplx_csu/dsu"/>
</dbReference>
<reference evidence="4" key="2">
    <citation type="journal article" date="2015" name="ISME J.">
        <title>A new class of marine Euryarchaeota group II from the Mediterranean deep chlorophyll maximum.</title>
        <authorList>
            <person name="Martin-Cuadrado A.B."/>
            <person name="Garcia-Heredia I."/>
            <person name="Molto A.G."/>
            <person name="Lopez-Ubeda R."/>
            <person name="Kimes N."/>
            <person name="Lopez-Garcia P."/>
            <person name="Moreira D."/>
            <person name="Rodriguez-Valera F."/>
        </authorList>
    </citation>
    <scope>NUCLEOTIDE SEQUENCE</scope>
</reference>
<keyword evidence="2" id="KW-0813">Transport</keyword>